<evidence type="ECO:0000259" key="8">
    <source>
        <dbReference type="Pfam" id="PF12697"/>
    </source>
</evidence>
<feature type="compositionally biased region" description="Basic and acidic residues" evidence="6">
    <location>
        <begin position="309"/>
        <end position="321"/>
    </location>
</feature>
<evidence type="ECO:0000313" key="9">
    <source>
        <dbReference type="EMBL" id="KFA63379.1"/>
    </source>
</evidence>
<keyword evidence="4 5" id="KW-0030">Aminoacyl-tRNA synthetase</keyword>
<dbReference type="InterPro" id="IPR020058">
    <property type="entry name" value="Glu/Gln-tRNA-synth_Ib_cat-dom"/>
</dbReference>
<dbReference type="AlphaFoldDB" id="A0A084QHE4"/>
<dbReference type="PANTHER" id="PTHR37017:SF13">
    <property type="entry name" value="AB HYDROLASE-1 DOMAIN-CONTAINING PROTEIN"/>
    <property type="match status" value="1"/>
</dbReference>
<dbReference type="SUPFAM" id="SSF52374">
    <property type="entry name" value="Nucleotidylyl transferase"/>
    <property type="match status" value="1"/>
</dbReference>
<name>A0A084QHE4_STAC4</name>
<dbReference type="OrthoDB" id="1263307at2759"/>
<evidence type="ECO:0000256" key="6">
    <source>
        <dbReference type="SAM" id="MobiDB-lite"/>
    </source>
</evidence>
<keyword evidence="3 5" id="KW-0067">ATP-binding</keyword>
<evidence type="ECO:0000256" key="4">
    <source>
        <dbReference type="ARBA" id="ARBA00023146"/>
    </source>
</evidence>
<dbReference type="Gene3D" id="3.90.800.10">
    <property type="entry name" value="Glutamyl-tRNA Synthetase, Domain 3"/>
    <property type="match status" value="1"/>
</dbReference>
<evidence type="ECO:0000259" key="7">
    <source>
        <dbReference type="Pfam" id="PF00749"/>
    </source>
</evidence>
<dbReference type="STRING" id="1283841.A0A084QHE4"/>
<evidence type="ECO:0008006" key="11">
    <source>
        <dbReference type="Google" id="ProtNLM"/>
    </source>
</evidence>
<feature type="domain" description="Glutamyl/glutaminyl-tRNA synthetase class Ib catalytic" evidence="7">
    <location>
        <begin position="357"/>
        <end position="392"/>
    </location>
</feature>
<dbReference type="GO" id="GO:0005524">
    <property type="term" value="F:ATP binding"/>
    <property type="evidence" value="ECO:0007669"/>
    <property type="project" value="UniProtKB-KW"/>
</dbReference>
<comment type="similarity">
    <text evidence="5">Belongs to the class-I aminoacyl-tRNA synthetase family.</text>
</comment>
<dbReference type="InterPro" id="IPR029058">
    <property type="entry name" value="AB_hydrolase_fold"/>
</dbReference>
<dbReference type="Pfam" id="PF12697">
    <property type="entry name" value="Abhydrolase_6"/>
    <property type="match status" value="1"/>
</dbReference>
<dbReference type="InterPro" id="IPR001412">
    <property type="entry name" value="aa-tRNA-synth_I_CS"/>
</dbReference>
<sequence length="496" mass="55157">MACGTPSIIMLPGSFVPASLLYPVRDAVSAQGFEFLALDLATVRLPNDTRTPPSMYDDAALIIRAVEELADQGKDVIVISHSYSGIPMSQAAAGLGKNSRMSQGRRGGIIKLGYVTSFVPALGEASNDILGDVPDDQRVDIRIDEQGWMWQANLTRTAELVFNDMPLEDGLAWANRFSQHSAQSFMDPATQIGYTDEDIELAYLFCEHDRTIPPQSQAAAIDNLRSTGKTVDVTSIAADHAPMISHENLVVNWILDIASIYTVENMDDTLAATTTKLQLDELRGEMVSKSELTKRTQKRAKKAAIQARKHTEDAKPREPFEAKSSAATPDEAAFFDPNAMFKLRFLAEVYKERPTKEVLTCFPPEPNGYLHLGHAKAIAVNFGFVEYHGGKTVGPLSIAKIKLQRGGKEGKEGPPYRCEHAMQGVETNLKTFCDMRDGKYEPQAAFLRMKQEIENNNPQMWDLAAYRIPKDLTPRLSDWRYLGNIAHLRLYTRSMR</sequence>
<dbReference type="Gene3D" id="3.40.50.1820">
    <property type="entry name" value="alpha/beta hydrolase"/>
    <property type="match status" value="1"/>
</dbReference>
<proteinExistence type="inferred from homology"/>
<evidence type="ECO:0000313" key="10">
    <source>
        <dbReference type="Proteomes" id="UP000028524"/>
    </source>
</evidence>
<dbReference type="PANTHER" id="PTHR37017">
    <property type="entry name" value="AB HYDROLASE-1 DOMAIN-CONTAINING PROTEIN-RELATED"/>
    <property type="match status" value="1"/>
</dbReference>
<keyword evidence="1 5" id="KW-0436">Ligase</keyword>
<keyword evidence="5" id="KW-0648">Protein biosynthesis</keyword>
<dbReference type="InterPro" id="IPR014729">
    <property type="entry name" value="Rossmann-like_a/b/a_fold"/>
</dbReference>
<dbReference type="EMBL" id="KL660741">
    <property type="protein sequence ID" value="KFA63379.1"/>
    <property type="molecule type" value="Genomic_DNA"/>
</dbReference>
<dbReference type="HOGENOM" id="CLU_550016_0_0_1"/>
<evidence type="ECO:0000256" key="5">
    <source>
        <dbReference type="RuleBase" id="RU363037"/>
    </source>
</evidence>
<keyword evidence="10" id="KW-1185">Reference proteome</keyword>
<dbReference type="Pfam" id="PF00749">
    <property type="entry name" value="tRNA-synt_1c"/>
    <property type="match status" value="1"/>
</dbReference>
<dbReference type="Gene3D" id="3.40.50.620">
    <property type="entry name" value="HUPs"/>
    <property type="match status" value="1"/>
</dbReference>
<keyword evidence="2 5" id="KW-0547">Nucleotide-binding</keyword>
<organism evidence="9 10">
    <name type="scientific">Stachybotrys chlorohalonatus (strain IBT 40285)</name>
    <dbReference type="NCBI Taxonomy" id="1283841"/>
    <lineage>
        <taxon>Eukaryota</taxon>
        <taxon>Fungi</taxon>
        <taxon>Dikarya</taxon>
        <taxon>Ascomycota</taxon>
        <taxon>Pezizomycotina</taxon>
        <taxon>Sordariomycetes</taxon>
        <taxon>Hypocreomycetidae</taxon>
        <taxon>Hypocreales</taxon>
        <taxon>Stachybotryaceae</taxon>
        <taxon>Stachybotrys</taxon>
    </lineage>
</organism>
<dbReference type="PROSITE" id="PS00178">
    <property type="entry name" value="AA_TRNA_LIGASE_I"/>
    <property type="match status" value="1"/>
</dbReference>
<dbReference type="SUPFAM" id="SSF53474">
    <property type="entry name" value="alpha/beta-Hydrolases"/>
    <property type="match status" value="1"/>
</dbReference>
<feature type="region of interest" description="Disordered" evidence="6">
    <location>
        <begin position="306"/>
        <end position="327"/>
    </location>
</feature>
<dbReference type="GO" id="GO:0004812">
    <property type="term" value="F:aminoacyl-tRNA ligase activity"/>
    <property type="evidence" value="ECO:0007669"/>
    <property type="project" value="UniProtKB-KW"/>
</dbReference>
<evidence type="ECO:0000256" key="1">
    <source>
        <dbReference type="ARBA" id="ARBA00022598"/>
    </source>
</evidence>
<accession>A0A084QHE4</accession>
<evidence type="ECO:0000256" key="2">
    <source>
        <dbReference type="ARBA" id="ARBA00022741"/>
    </source>
</evidence>
<gene>
    <name evidence="9" type="ORF">S40285_01850</name>
</gene>
<reference evidence="9 10" key="1">
    <citation type="journal article" date="2014" name="BMC Genomics">
        <title>Comparative genome sequencing reveals chemotype-specific gene clusters in the toxigenic black mold Stachybotrys.</title>
        <authorList>
            <person name="Semeiks J."/>
            <person name="Borek D."/>
            <person name="Otwinowski Z."/>
            <person name="Grishin N.V."/>
        </authorList>
    </citation>
    <scope>NUCLEOTIDE SEQUENCE [LARGE SCALE GENOMIC DNA]</scope>
    <source>
        <strain evidence="9 10">IBT 40285</strain>
    </source>
</reference>
<dbReference type="GO" id="GO:0006418">
    <property type="term" value="P:tRNA aminoacylation for protein translation"/>
    <property type="evidence" value="ECO:0007669"/>
    <property type="project" value="InterPro"/>
</dbReference>
<dbReference type="InterPro" id="IPR052897">
    <property type="entry name" value="Sec-Metab_Biosynth_Hydrolase"/>
</dbReference>
<evidence type="ECO:0000256" key="3">
    <source>
        <dbReference type="ARBA" id="ARBA00022840"/>
    </source>
</evidence>
<dbReference type="InParanoid" id="A0A084QHE4"/>
<dbReference type="InterPro" id="IPR000073">
    <property type="entry name" value="AB_hydrolase_1"/>
</dbReference>
<feature type="domain" description="AB hydrolase-1" evidence="8">
    <location>
        <begin position="8"/>
        <end position="247"/>
    </location>
</feature>
<dbReference type="Proteomes" id="UP000028524">
    <property type="component" value="Unassembled WGS sequence"/>
</dbReference>
<protein>
    <recommendedName>
        <fullName evidence="11">AB hydrolase-1 domain-containing protein</fullName>
    </recommendedName>
</protein>